<dbReference type="EMBL" id="JAHCVI010000001">
    <property type="protein sequence ID" value="KAG7293913.1"/>
    <property type="molecule type" value="Genomic_DNA"/>
</dbReference>
<keyword evidence="10" id="KW-1185">Reference proteome</keyword>
<keyword evidence="6 8" id="KW-0472">Membrane</keyword>
<keyword evidence="5 8" id="KW-1133">Transmembrane helix</keyword>
<name>A0AAD4I6A6_9PEZI</name>
<proteinExistence type="predicted"/>
<comment type="caution">
    <text evidence="9">The sequence shown here is derived from an EMBL/GenBank/DDBJ whole genome shotgun (WGS) entry which is preliminary data.</text>
</comment>
<dbReference type="PANTHER" id="PTHR23502">
    <property type="entry name" value="MAJOR FACILITATOR SUPERFAMILY"/>
    <property type="match status" value="1"/>
</dbReference>
<feature type="transmembrane region" description="Helical" evidence="8">
    <location>
        <begin position="108"/>
        <end position="130"/>
    </location>
</feature>
<evidence type="ECO:0000256" key="6">
    <source>
        <dbReference type="ARBA" id="ARBA00023136"/>
    </source>
</evidence>
<comment type="subcellular location">
    <subcellularLocation>
        <location evidence="1">Cell membrane</location>
        <topology evidence="1">Multi-pass membrane protein</topology>
    </subcellularLocation>
</comment>
<dbReference type="Proteomes" id="UP001197093">
    <property type="component" value="Unassembled WGS sequence"/>
</dbReference>
<dbReference type="PANTHER" id="PTHR23502:SF186">
    <property type="entry name" value="MAJOR FACILITATOR SUPERFAMILY (MFS) PROFILE DOMAIN-CONTAINING PROTEIN"/>
    <property type="match status" value="1"/>
</dbReference>
<feature type="transmembrane region" description="Helical" evidence="8">
    <location>
        <begin position="249"/>
        <end position="268"/>
    </location>
</feature>
<feature type="transmembrane region" description="Helical" evidence="8">
    <location>
        <begin position="179"/>
        <end position="202"/>
    </location>
</feature>
<evidence type="ECO:0000256" key="3">
    <source>
        <dbReference type="ARBA" id="ARBA00022475"/>
    </source>
</evidence>
<evidence type="ECO:0008006" key="11">
    <source>
        <dbReference type="Google" id="ProtNLM"/>
    </source>
</evidence>
<evidence type="ECO:0000313" key="9">
    <source>
        <dbReference type="EMBL" id="KAG7293913.1"/>
    </source>
</evidence>
<keyword evidence="4 8" id="KW-0812">Transmembrane</keyword>
<dbReference type="InterPro" id="IPR011701">
    <property type="entry name" value="MFS"/>
</dbReference>
<keyword evidence="2" id="KW-0813">Transport</keyword>
<dbReference type="GO" id="GO:0005886">
    <property type="term" value="C:plasma membrane"/>
    <property type="evidence" value="ECO:0007669"/>
    <property type="project" value="UniProtKB-SubCell"/>
</dbReference>
<feature type="transmembrane region" description="Helical" evidence="8">
    <location>
        <begin position="489"/>
        <end position="510"/>
    </location>
</feature>
<feature type="transmembrane region" description="Helical" evidence="8">
    <location>
        <begin position="421"/>
        <end position="444"/>
    </location>
</feature>
<keyword evidence="3" id="KW-1003">Cell membrane</keyword>
<dbReference type="Gene3D" id="1.20.1250.20">
    <property type="entry name" value="MFS general substrate transporter like domains"/>
    <property type="match status" value="1"/>
</dbReference>
<feature type="transmembrane region" description="Helical" evidence="8">
    <location>
        <begin position="465"/>
        <end position="483"/>
    </location>
</feature>
<dbReference type="InterPro" id="IPR036259">
    <property type="entry name" value="MFS_trans_sf"/>
</dbReference>
<protein>
    <recommendedName>
        <fullName evidence="11">Major facilitator superfamily (MFS) profile domain-containing protein</fullName>
    </recommendedName>
</protein>
<evidence type="ECO:0000256" key="8">
    <source>
        <dbReference type="SAM" id="Phobius"/>
    </source>
</evidence>
<evidence type="ECO:0000313" key="10">
    <source>
        <dbReference type="Proteomes" id="UP001197093"/>
    </source>
</evidence>
<gene>
    <name evidence="9" type="ORF">NEMBOFW57_003973</name>
</gene>
<feature type="region of interest" description="Disordered" evidence="7">
    <location>
        <begin position="1"/>
        <end position="49"/>
    </location>
</feature>
<organism evidence="9 10">
    <name type="scientific">Staphylotrichum longicolle</name>
    <dbReference type="NCBI Taxonomy" id="669026"/>
    <lineage>
        <taxon>Eukaryota</taxon>
        <taxon>Fungi</taxon>
        <taxon>Dikarya</taxon>
        <taxon>Ascomycota</taxon>
        <taxon>Pezizomycotina</taxon>
        <taxon>Sordariomycetes</taxon>
        <taxon>Sordariomycetidae</taxon>
        <taxon>Sordariales</taxon>
        <taxon>Chaetomiaceae</taxon>
        <taxon>Staphylotrichum</taxon>
    </lineage>
</organism>
<dbReference type="Pfam" id="PF07690">
    <property type="entry name" value="MFS_1"/>
    <property type="match status" value="1"/>
</dbReference>
<feature type="transmembrane region" description="Helical" evidence="8">
    <location>
        <begin position="222"/>
        <end position="242"/>
    </location>
</feature>
<evidence type="ECO:0000256" key="4">
    <source>
        <dbReference type="ARBA" id="ARBA00022692"/>
    </source>
</evidence>
<dbReference type="SUPFAM" id="SSF103473">
    <property type="entry name" value="MFS general substrate transporter"/>
    <property type="match status" value="1"/>
</dbReference>
<reference evidence="9" key="1">
    <citation type="submission" date="2023-02" db="EMBL/GenBank/DDBJ databases">
        <authorList>
            <person name="Palmer J.M."/>
        </authorList>
    </citation>
    <scope>NUCLEOTIDE SEQUENCE</scope>
    <source>
        <strain evidence="9">FW57</strain>
    </source>
</reference>
<feature type="region of interest" description="Disordered" evidence="7">
    <location>
        <begin position="57"/>
        <end position="76"/>
    </location>
</feature>
<accession>A0AAD4I6A6</accession>
<evidence type="ECO:0000256" key="7">
    <source>
        <dbReference type="SAM" id="MobiDB-lite"/>
    </source>
</evidence>
<evidence type="ECO:0000256" key="2">
    <source>
        <dbReference type="ARBA" id="ARBA00022448"/>
    </source>
</evidence>
<feature type="transmembrane region" description="Helical" evidence="8">
    <location>
        <begin position="363"/>
        <end position="382"/>
    </location>
</feature>
<evidence type="ECO:0000256" key="5">
    <source>
        <dbReference type="ARBA" id="ARBA00022989"/>
    </source>
</evidence>
<feature type="transmembrane region" description="Helical" evidence="8">
    <location>
        <begin position="142"/>
        <end position="167"/>
    </location>
</feature>
<evidence type="ECO:0000256" key="1">
    <source>
        <dbReference type="ARBA" id="ARBA00004651"/>
    </source>
</evidence>
<dbReference type="AlphaFoldDB" id="A0AAD4I6A6"/>
<sequence length="511" mass="55490">MSGQNVPLRANEDDSDAIVSVRAVDSTSQEPSPANAARSEPGTAETADSEFVNVSLDHELPRPLPDPDDSVPSIPANDPEFARNIVDWDRDDPKNPYNWSTWSKSIQIFLVSCLTLVVRLGSGMIAPWAARIMRDLGTPDELHLLMALTVSVYVLGLAAGPLLVVPLSKIFGRLNVSRVANMGFVGFTMGCSFAGSPITLIIFRFAAGLFGTSALANGPGGIYSAFRVVGSALGPIFGILVGGDGNWRLVIRVQCYAALAVMIVMAPFCHETYGPTVLQEEVDRRRRETRNQRLRSRLDPGLTRWQILRTGMTYPFRIFFAVRECVAYGTLVSVAYGVQYTMLTTMDHVFSDLYRDIATVSGWYYLALALGCLSGLLVDWVAGETGPARHRDKLLLALAGSIGVVFASLVIYGWLTQRNNGLSGVIFFCLYFATMGTTSLMAFVRKAVMWTFTEDGMELTLAATVILKGIFGASLPLLGIWLYDKLGAGWASTALAGAIVVVTPAAFWAIR</sequence>
<dbReference type="GO" id="GO:0022857">
    <property type="term" value="F:transmembrane transporter activity"/>
    <property type="evidence" value="ECO:0007669"/>
    <property type="project" value="InterPro"/>
</dbReference>
<feature type="transmembrane region" description="Helical" evidence="8">
    <location>
        <begin position="394"/>
        <end position="415"/>
    </location>
</feature>